<evidence type="ECO:0000313" key="4">
    <source>
        <dbReference type="Proteomes" id="UP001347796"/>
    </source>
</evidence>
<dbReference type="EMBL" id="JAZGQO010000002">
    <property type="protein sequence ID" value="KAK6190084.1"/>
    <property type="molecule type" value="Genomic_DNA"/>
</dbReference>
<dbReference type="InterPro" id="IPR029206">
    <property type="entry name" value="DUF4532"/>
</dbReference>
<evidence type="ECO:0000313" key="2">
    <source>
        <dbReference type="EMBL" id="KAK6184312.1"/>
    </source>
</evidence>
<sequence>MSLDAMTTIDEREKLIPECQPCYSGFKPRPVEKLATRKKPISVLDIECRNFLRTSSSDFTNGQPSVEQRLWMEAGKCGPPFPQKPDASYNSNVWRNFRKQFGFNTSADGRKISEVIAAMYPLNIPRPSKIGDHSFTKYISESNLFQDEKFKKIAIRRTRADHQELKRLKIKSDGRNPPIDQDGKILPPENFKKYVHRFIPPPGDHDFLSSPLPEELCKPDIFGRRYNTTNRPDYKPHLWKLTYRLNKPEYDAVQTAIRERKERNNGRKTSRAAPSPASL</sequence>
<organism evidence="3 4">
    <name type="scientific">Patella caerulea</name>
    <name type="common">Rayed Mediterranean limpet</name>
    <dbReference type="NCBI Taxonomy" id="87958"/>
    <lineage>
        <taxon>Eukaryota</taxon>
        <taxon>Metazoa</taxon>
        <taxon>Spiralia</taxon>
        <taxon>Lophotrochozoa</taxon>
        <taxon>Mollusca</taxon>
        <taxon>Gastropoda</taxon>
        <taxon>Patellogastropoda</taxon>
        <taxon>Patelloidea</taxon>
        <taxon>Patellidae</taxon>
        <taxon>Patella</taxon>
    </lineage>
</organism>
<evidence type="ECO:0000256" key="1">
    <source>
        <dbReference type="SAM" id="MobiDB-lite"/>
    </source>
</evidence>
<gene>
    <name evidence="3" type="ORF">SNE40_002020</name>
    <name evidence="2" type="ORF">SNE40_006810</name>
</gene>
<name>A0AAN8PZF4_PATCE</name>
<accession>A0AAN8PZF4</accession>
<dbReference type="Proteomes" id="UP001347796">
    <property type="component" value="Unassembled WGS sequence"/>
</dbReference>
<evidence type="ECO:0000313" key="3">
    <source>
        <dbReference type="EMBL" id="KAK6190084.1"/>
    </source>
</evidence>
<dbReference type="EMBL" id="JAZGQO010000006">
    <property type="protein sequence ID" value="KAK6184312.1"/>
    <property type="molecule type" value="Genomic_DNA"/>
</dbReference>
<dbReference type="Pfam" id="PF15046">
    <property type="entry name" value="DUF4532"/>
    <property type="match status" value="1"/>
</dbReference>
<protein>
    <submittedName>
        <fullName evidence="3">Uncharacterized protein</fullName>
    </submittedName>
</protein>
<dbReference type="AlphaFoldDB" id="A0AAN8PZF4"/>
<reference evidence="3 4" key="1">
    <citation type="submission" date="2024-01" db="EMBL/GenBank/DDBJ databases">
        <title>The genome of the rayed Mediterranean limpet Patella caerulea (Linnaeus, 1758).</title>
        <authorList>
            <person name="Anh-Thu Weber A."/>
            <person name="Halstead-Nussloch G."/>
        </authorList>
    </citation>
    <scope>NUCLEOTIDE SEQUENCE [LARGE SCALE GENOMIC DNA]</scope>
    <source>
        <strain evidence="3">AATW-2023a</strain>
        <tissue evidence="3">Whole specimen</tissue>
    </source>
</reference>
<feature type="region of interest" description="Disordered" evidence="1">
    <location>
        <begin position="257"/>
        <end position="279"/>
    </location>
</feature>
<keyword evidence="4" id="KW-1185">Reference proteome</keyword>
<dbReference type="PANTHER" id="PTHR35156">
    <property type="entry name" value="TESTIS-EXPRESSED PROTEIN 52"/>
    <property type="match status" value="1"/>
</dbReference>
<dbReference type="PANTHER" id="PTHR35156:SF1">
    <property type="entry name" value="TESTIS-EXPRESSED PROTEIN 52"/>
    <property type="match status" value="1"/>
</dbReference>
<comment type="caution">
    <text evidence="3">The sequence shown here is derived from an EMBL/GenBank/DDBJ whole genome shotgun (WGS) entry which is preliminary data.</text>
</comment>
<proteinExistence type="predicted"/>